<dbReference type="SMART" id="SM01319">
    <property type="entry name" value="Tankyrase_bdg_C"/>
    <property type="match status" value="1"/>
</dbReference>
<feature type="compositionally biased region" description="Basic and acidic residues" evidence="1">
    <location>
        <begin position="899"/>
        <end position="995"/>
    </location>
</feature>
<feature type="region of interest" description="Disordered" evidence="1">
    <location>
        <begin position="828"/>
        <end position="883"/>
    </location>
</feature>
<protein>
    <submittedName>
        <fullName evidence="3">Reticulocyte-binding protein 2-like protein a</fullName>
    </submittedName>
</protein>
<feature type="compositionally biased region" description="Basic and acidic residues" evidence="1">
    <location>
        <begin position="492"/>
        <end position="546"/>
    </location>
</feature>
<dbReference type="EMBL" id="CM015716">
    <property type="protein sequence ID" value="KAF3689603.1"/>
    <property type="molecule type" value="Genomic_DNA"/>
</dbReference>
<reference evidence="3 4" key="1">
    <citation type="submission" date="2019-02" db="EMBL/GenBank/DDBJ databases">
        <title>Opniocepnalus argus genome.</title>
        <authorList>
            <person name="Zhou C."/>
            <person name="Xiao S."/>
        </authorList>
    </citation>
    <scope>NUCLEOTIDE SEQUENCE [LARGE SCALE GENOMIC DNA]</scope>
    <source>
        <strain evidence="3">OARG1902GOOAL</strain>
        <tissue evidence="3">Muscle</tissue>
    </source>
</reference>
<reference evidence="4" key="2">
    <citation type="submission" date="2019-02" db="EMBL/GenBank/DDBJ databases">
        <title>Opniocepnalus argus Var Kimnra genome.</title>
        <authorList>
            <person name="Zhou C."/>
            <person name="Xiao S."/>
        </authorList>
    </citation>
    <scope>NUCLEOTIDE SEQUENCE [LARGE SCALE GENOMIC DNA]</scope>
</reference>
<feature type="compositionally biased region" description="Basic and acidic residues" evidence="1">
    <location>
        <begin position="1400"/>
        <end position="1414"/>
    </location>
</feature>
<feature type="region of interest" description="Disordered" evidence="1">
    <location>
        <begin position="718"/>
        <end position="737"/>
    </location>
</feature>
<sequence length="1471" mass="171792">MESSIKTSQTRGTEKPKPALGPKPRLAPKPFSLQKNNIIHSIHAPKTVTAASKQASNHSRKAEGTGVPKETLNPPAQKAPQQTTTHVSKPSSVSVHSKDKPNTTKGSQNKEDTVNSSVAPGKSVPALQSTASKETPKPEPVPKEDVIQTNNKAPEVTVSNTEQKDAKNKGDKPSVLQKPEESGRESSPTAKPTNRWGSTKKRLSVELTSKFESGGQSVPPKPSVIVSTTKNKDNVNKPASSAPERCQTTPEPSNKESDDGELKDYSEGGSIKRRISLLFDSSSRPEVMTKKEEPEIVTVSQGVKERIKNWCMETSSEPLKPQLPIRTRSRSFESVTSPTAEKAPKLTPAELTTIGTPSIPTPSSEVSQTKQSTETPVKGSQDAVEKPLGTSTEKQHEQNKSTDVEVQLPNYSSSTAQTATDEDKSASSETPQQPLKRDNVKRRSVRFGIVETDDGGPPLILGSPTDSSSEDEDPEDKGEEKVPTYRSVGILQEKEETIQKQEEEKPKHLEPEKSMTAEENKLARLKLEEASKKQDEEEKEKENAIRRETLRIVEEEKRREKEKLRRLKEEEIERQKQEEKEREKLKEEENKRKQLEEIERERQVELMRQRQREDEKERAKQIEERLKKDEEEREKERLRKLKEEEIERQKQEKERERLKEEENKRKQLEEVERERQMEFMRQRQREEEKERAKQIEERLKKDEEERERERLRKLKEEELERQKQEERERERLKQEENKRKQLEEVERERQVELMRQRQREEEKERAKQIEERLKKDEEEREKERLRKLKEEEIERQKQEEKERERLKEEENKRKLLEEIERERQMELMRQRQREEEKERAKQIEKRLKKDQEERLREEREGQRLREVEERPVHEHEGTLREKDVHLERKKELVLMWQGPKEEDREKAKETEETFRQEETEKERLRKEAEERERERQRRLEEEERIARQRQEEEEGRKRTELERRMKQEKLEEMERMKQIQQRREEERREEEKRRQIEKQRLEELKRKIEEVENQRAKELEEKLRMEKEQEKQLTLFNLQERVMVESNVTSLDSKDVAQKSDMLHSPLKNADEPTESQIEVVYDDFSVRKAQIEVDFDDFSVKPRRWGSQAKVETRPVQTWRAEPQVKEEVEGLVLLNFRPLENKAPDQVAKPDSPEPTPATESSEEEEEEEVEEEVEERPEEEQLIFMDIQKEKEDSESESDAEVSPQEDDTEDEDKQEVQVNSYCINSEDKDTDALIDSEPDQQNGICEHMSETNSPKAISEPVPEFSTQDDDTMDFHREPEFVPFPESPTPLLDTSAQRSKAVLGRRRSRSRPSRSLRLAQTKSPNWRVHDSTDETEIFTKHRDSDSEEEQPKSKIVCSPPPTSQRVPMIPGLSPAALIAQLKRRTVGGGAGGGDVAEEVKQREKENQHEEVEQSLVKLPRSPRPAARLAGAALVLPPLGSPDGGAVSSPAWLKELKTKKRFSQHDSEA</sequence>
<evidence type="ECO:0000313" key="3">
    <source>
        <dbReference type="EMBL" id="KAF3689603.1"/>
    </source>
</evidence>
<dbReference type="PANTHER" id="PTHR22042">
    <property type="entry name" value="TANKYRASE 1 BINDING PROTEIN"/>
    <property type="match status" value="1"/>
</dbReference>
<evidence type="ECO:0000256" key="1">
    <source>
        <dbReference type="SAM" id="MobiDB-lite"/>
    </source>
</evidence>
<feature type="compositionally biased region" description="Polar residues" evidence="1">
    <location>
        <begin position="147"/>
        <end position="161"/>
    </location>
</feature>
<feature type="compositionally biased region" description="Polar residues" evidence="1">
    <location>
        <begin position="206"/>
        <end position="216"/>
    </location>
</feature>
<proteinExistence type="predicted"/>
<feature type="region of interest" description="Disordered" evidence="1">
    <location>
        <begin position="570"/>
        <end position="691"/>
    </location>
</feature>
<name>A0A6G1PHC8_CHAAH</name>
<gene>
    <name evidence="3" type="ORF">EXN66_Car005275</name>
</gene>
<dbReference type="PANTHER" id="PTHR22042:SF3">
    <property type="entry name" value="RIKEN CDNA 2900026A02 GENE"/>
    <property type="match status" value="1"/>
</dbReference>
<feature type="region of interest" description="Disordered" evidence="1">
    <location>
        <begin position="313"/>
        <end position="546"/>
    </location>
</feature>
<feature type="compositionally biased region" description="Basic and acidic residues" evidence="1">
    <location>
        <begin position="1330"/>
        <end position="1355"/>
    </location>
</feature>
<feature type="compositionally biased region" description="Basic and acidic residues" evidence="1">
    <location>
        <begin position="134"/>
        <end position="146"/>
    </location>
</feature>
<feature type="region of interest" description="Disordered" evidence="1">
    <location>
        <begin position="1"/>
        <end position="277"/>
    </location>
</feature>
<feature type="region of interest" description="Disordered" evidence="1">
    <location>
        <begin position="895"/>
        <end position="995"/>
    </location>
</feature>
<keyword evidence="4" id="KW-1185">Reference proteome</keyword>
<evidence type="ECO:0000259" key="2">
    <source>
        <dbReference type="SMART" id="SM01319"/>
    </source>
</evidence>
<feature type="compositionally biased region" description="Polar residues" evidence="1">
    <location>
        <begin position="365"/>
        <end position="375"/>
    </location>
</feature>
<feature type="compositionally biased region" description="Basic and acidic residues" evidence="1">
    <location>
        <begin position="96"/>
        <end position="113"/>
    </location>
</feature>
<feature type="compositionally biased region" description="Basic and acidic residues" evidence="1">
    <location>
        <begin position="393"/>
        <end position="403"/>
    </location>
</feature>
<feature type="compositionally biased region" description="Acidic residues" evidence="1">
    <location>
        <begin position="1163"/>
        <end position="1184"/>
    </location>
</feature>
<feature type="compositionally biased region" description="Low complexity" evidence="1">
    <location>
        <begin position="352"/>
        <end position="364"/>
    </location>
</feature>
<feature type="compositionally biased region" description="Acidic residues" evidence="1">
    <location>
        <begin position="1196"/>
        <end position="1217"/>
    </location>
</feature>
<feature type="compositionally biased region" description="Polar residues" evidence="1">
    <location>
        <begin position="1"/>
        <end position="11"/>
    </location>
</feature>
<accession>A0A6G1PHC8</accession>
<dbReference type="InterPro" id="IPR032764">
    <property type="entry name" value="Tankyrase-bd_C"/>
</dbReference>
<feature type="compositionally biased region" description="Polar residues" evidence="1">
    <location>
        <begin position="409"/>
        <end position="419"/>
    </location>
</feature>
<feature type="compositionally biased region" description="Basic and acidic residues" evidence="1">
    <location>
        <begin position="253"/>
        <end position="266"/>
    </location>
</feature>
<feature type="compositionally biased region" description="Basic and acidic residues" evidence="1">
    <location>
        <begin position="162"/>
        <end position="184"/>
    </location>
</feature>
<dbReference type="Proteomes" id="UP000503349">
    <property type="component" value="Chromosome 5"/>
</dbReference>
<evidence type="ECO:0000313" key="4">
    <source>
        <dbReference type="Proteomes" id="UP000503349"/>
    </source>
</evidence>
<feature type="region of interest" description="Disordered" evidence="1">
    <location>
        <begin position="1137"/>
        <end position="1372"/>
    </location>
</feature>
<feature type="domain" description="Tankyrase 1-binding protein C-terminal" evidence="2">
    <location>
        <begin position="1282"/>
        <end position="1462"/>
    </location>
</feature>
<feature type="compositionally biased region" description="Low complexity" evidence="1">
    <location>
        <begin position="83"/>
        <end position="95"/>
    </location>
</feature>
<feature type="region of interest" description="Disordered" evidence="1">
    <location>
        <begin position="755"/>
        <end position="784"/>
    </location>
</feature>
<feature type="compositionally biased region" description="Acidic residues" evidence="1">
    <location>
        <begin position="468"/>
        <end position="477"/>
    </location>
</feature>
<dbReference type="InterPro" id="IPR040006">
    <property type="entry name" value="TNKS1BP1-like"/>
</dbReference>
<organism evidence="3 4">
    <name type="scientific">Channa argus</name>
    <name type="common">Northern snakehead</name>
    <name type="synonym">Ophicephalus argus</name>
    <dbReference type="NCBI Taxonomy" id="215402"/>
    <lineage>
        <taxon>Eukaryota</taxon>
        <taxon>Metazoa</taxon>
        <taxon>Chordata</taxon>
        <taxon>Craniata</taxon>
        <taxon>Vertebrata</taxon>
        <taxon>Euteleostomi</taxon>
        <taxon>Actinopterygii</taxon>
        <taxon>Neopterygii</taxon>
        <taxon>Teleostei</taxon>
        <taxon>Neoteleostei</taxon>
        <taxon>Acanthomorphata</taxon>
        <taxon>Anabantaria</taxon>
        <taxon>Anabantiformes</taxon>
        <taxon>Channoidei</taxon>
        <taxon>Channidae</taxon>
        <taxon>Channa</taxon>
    </lineage>
</organism>
<feature type="compositionally biased region" description="Polar residues" evidence="1">
    <location>
        <begin position="185"/>
        <end position="197"/>
    </location>
</feature>
<feature type="compositionally biased region" description="Basic residues" evidence="1">
    <location>
        <begin position="1306"/>
        <end position="1317"/>
    </location>
</feature>
<feature type="region of interest" description="Disordered" evidence="1">
    <location>
        <begin position="1390"/>
        <end position="1425"/>
    </location>
</feature>